<dbReference type="GeneID" id="69028533"/>
<sequence>MASQNKMSLSDDINDELKSKLAEQQQLRQKALELEEFVKSLQGRVPELKLLSSSAQKSRGLRDLEETLTPEQEMREHEAELDAIRGRIIVLQQAITLLSQQGN</sequence>
<name>A0ABP2F3V3_AJEDR</name>
<reference evidence="2" key="1">
    <citation type="journal article" date="2015" name="PLoS Genet.">
        <title>The dynamic genome and transcriptome of the human fungal pathogen Blastomyces and close relative Emmonsia.</title>
        <authorList>
            <person name="Munoz J.F."/>
            <person name="Gauthier G.M."/>
            <person name="Desjardins C.A."/>
            <person name="Gallo J.E."/>
            <person name="Holder J."/>
            <person name="Sullivan T.D."/>
            <person name="Marty A.J."/>
            <person name="Carmen J.C."/>
            <person name="Chen Z."/>
            <person name="Ding L."/>
            <person name="Gujja S."/>
            <person name="Magrini V."/>
            <person name="Misas E."/>
            <person name="Mitreva M."/>
            <person name="Priest M."/>
            <person name="Saif S."/>
            <person name="Whiston E.A."/>
            <person name="Young S."/>
            <person name="Zeng Q."/>
            <person name="Goldman W.E."/>
            <person name="Mardis E.R."/>
            <person name="Taylor J.W."/>
            <person name="McEwen J.G."/>
            <person name="Clay O.K."/>
            <person name="Klein B.S."/>
            <person name="Cuomo C.A."/>
        </authorList>
    </citation>
    <scope>NUCLEOTIDE SEQUENCE [LARGE SCALE GENOMIC DNA]</scope>
    <source>
        <strain evidence="2">ER-3 / ATCC MYA-2586</strain>
    </source>
</reference>
<evidence type="ECO:0000313" key="1">
    <source>
        <dbReference type="EMBL" id="EEQ91568.1"/>
    </source>
</evidence>
<dbReference type="Proteomes" id="UP000002039">
    <property type="component" value="Unassembled WGS sequence"/>
</dbReference>
<proteinExistence type="predicted"/>
<organism evidence="1 2">
    <name type="scientific">Ajellomyces dermatitidis (strain ER-3 / ATCC MYA-2586)</name>
    <name type="common">Blastomyces dermatitidis</name>
    <dbReference type="NCBI Taxonomy" id="559297"/>
    <lineage>
        <taxon>Eukaryota</taxon>
        <taxon>Fungi</taxon>
        <taxon>Dikarya</taxon>
        <taxon>Ascomycota</taxon>
        <taxon>Pezizomycotina</taxon>
        <taxon>Eurotiomycetes</taxon>
        <taxon>Eurotiomycetidae</taxon>
        <taxon>Onygenales</taxon>
        <taxon>Ajellomycetaceae</taxon>
        <taxon>Blastomyces</taxon>
    </lineage>
</organism>
<dbReference type="RefSeq" id="XP_045278080.1">
    <property type="nucleotide sequence ID" value="XM_045422442.1"/>
</dbReference>
<keyword evidence="2" id="KW-1185">Reference proteome</keyword>
<protein>
    <submittedName>
        <fullName evidence="1">Uncharacterized protein</fullName>
    </submittedName>
</protein>
<accession>A0ABP2F3V3</accession>
<gene>
    <name evidence="1" type="ORF">BDCG_06688</name>
</gene>
<dbReference type="EMBL" id="EQ999979">
    <property type="protein sequence ID" value="EEQ91568.1"/>
    <property type="molecule type" value="Genomic_DNA"/>
</dbReference>
<evidence type="ECO:0000313" key="2">
    <source>
        <dbReference type="Proteomes" id="UP000002039"/>
    </source>
</evidence>